<keyword evidence="1" id="KW-0812">Transmembrane</keyword>
<protein>
    <submittedName>
        <fullName evidence="2">Uncharacterized protein</fullName>
    </submittedName>
</protein>
<organism evidence="2">
    <name type="scientific">Rhodnius prolixus</name>
    <name type="common">Triatomid bug</name>
    <dbReference type="NCBI Taxonomy" id="13249"/>
    <lineage>
        <taxon>Eukaryota</taxon>
        <taxon>Metazoa</taxon>
        <taxon>Ecdysozoa</taxon>
        <taxon>Arthropoda</taxon>
        <taxon>Hexapoda</taxon>
        <taxon>Insecta</taxon>
        <taxon>Pterygota</taxon>
        <taxon>Neoptera</taxon>
        <taxon>Paraneoptera</taxon>
        <taxon>Hemiptera</taxon>
        <taxon>Heteroptera</taxon>
        <taxon>Panheteroptera</taxon>
        <taxon>Cimicomorpha</taxon>
        <taxon>Reduviidae</taxon>
        <taxon>Triatominae</taxon>
        <taxon>Rhodnius</taxon>
    </lineage>
</organism>
<sequence>MVPLETLDGYMMICGILGVLYILLMLGVLICFLRKYNCGSLNNTSCQQIELHTVTQPYQYTAVTQSTDSISHSCATRSNRSFSTKQSFNGRYHPHMKKPCFRTIPDFSQMERLATL</sequence>
<keyword evidence="1" id="KW-0472">Membrane</keyword>
<reference evidence="2" key="1">
    <citation type="submission" date="2019-04" db="EMBL/GenBank/DDBJ databases">
        <title>Analysis of the testis transcriptome of the Chagas disease vector Rhodnius prolixus.</title>
        <authorList>
            <person name="Cesar J."/>
            <person name="Ribeiro J.M."/>
            <person name="Pereira M.H."/>
            <person name="Araujo R.N."/>
            <person name="Gontijo N.F."/>
            <person name="Pessoa G."/>
            <person name="Sant'Anna M.V."/>
            <person name="Sorgine M.H."/>
            <person name="Majerowicz D."/>
            <person name="Carvalho A.B."/>
            <person name="Braz G."/>
            <person name="Mesquita R."/>
            <person name="Lagerblad P.O."/>
            <person name="Koerich L.B."/>
        </authorList>
    </citation>
    <scope>NUCLEOTIDE SEQUENCE</scope>
</reference>
<evidence type="ECO:0000256" key="1">
    <source>
        <dbReference type="SAM" id="Phobius"/>
    </source>
</evidence>
<proteinExistence type="predicted"/>
<name>A0A4P6D8T7_RHOPR</name>
<dbReference type="AlphaFoldDB" id="A0A4P6D8T7"/>
<feature type="transmembrane region" description="Helical" evidence="1">
    <location>
        <begin position="12"/>
        <end position="33"/>
    </location>
</feature>
<evidence type="ECO:0000313" key="2">
    <source>
        <dbReference type="EMBL" id="MOY46188.1"/>
    </source>
</evidence>
<keyword evidence="1" id="KW-1133">Transmembrane helix</keyword>
<accession>A0A4P6D8T7</accession>
<dbReference type="EMBL" id="GHKJ01001158">
    <property type="protein sequence ID" value="MOY46188.1"/>
    <property type="molecule type" value="Transcribed_RNA"/>
</dbReference>